<dbReference type="GeneID" id="94287144"/>
<evidence type="ECO:0000256" key="1">
    <source>
        <dbReference type="ARBA" id="ARBA00004370"/>
    </source>
</evidence>
<evidence type="ECO:0000313" key="5">
    <source>
        <dbReference type="EMBL" id="KAG5492440.1"/>
    </source>
</evidence>
<dbReference type="AlphaFoldDB" id="A0A836L2Y6"/>
<feature type="transmembrane region" description="Helical" evidence="4">
    <location>
        <begin position="134"/>
        <end position="156"/>
    </location>
</feature>
<dbReference type="OrthoDB" id="261678at2759"/>
<dbReference type="EMBL" id="JAFJZO010000035">
    <property type="protein sequence ID" value="KAG5492440.1"/>
    <property type="molecule type" value="Genomic_DNA"/>
</dbReference>
<dbReference type="Gene3D" id="1.50.40.10">
    <property type="entry name" value="Mitochondrial carrier domain"/>
    <property type="match status" value="1"/>
</dbReference>
<name>A0A836L2Y6_9TRYP</name>
<dbReference type="RefSeq" id="XP_067753224.1">
    <property type="nucleotide sequence ID" value="XM_067897067.1"/>
</dbReference>
<evidence type="ECO:0000256" key="4">
    <source>
        <dbReference type="SAM" id="Phobius"/>
    </source>
</evidence>
<sequence length="290" mass="31659">MSSVLTGALAYASSVATIVALYPYRDFVKSADLRNLPRAKDLGDYCLKRYKGILGSPSQPMLLAVPHAALYFGYVFAAGGAAGSLLGGFLFGYAKTFVRTVSHRMNGGGCRYNKLEVRGYSGPLNCIALSAQHYGVLSFFPGALAASLVGVLWYGISLAVLQQTYSRSFGEDLWSAFRIHALLTFLTAPVRNAMRSSTYWSERPGGVHALRDYVAAERAVFREMGGVFRSMARDEGFRFFFNGVLRTTFKSSVPFAVTYALFKSMGGSIGLPTGSSYRGVHSGRHFSRRF</sequence>
<accession>A0A836L2Y6</accession>
<gene>
    <name evidence="5" type="ORF">JKF63_01018</name>
</gene>
<feature type="transmembrane region" description="Helical" evidence="4">
    <location>
        <begin position="71"/>
        <end position="94"/>
    </location>
</feature>
<proteinExistence type="predicted"/>
<dbReference type="KEGG" id="phet:94287144"/>
<dbReference type="GO" id="GO:0016020">
    <property type="term" value="C:membrane"/>
    <property type="evidence" value="ECO:0007669"/>
    <property type="project" value="UniProtKB-SubCell"/>
</dbReference>
<keyword evidence="3 4" id="KW-0472">Membrane</keyword>
<evidence type="ECO:0000313" key="6">
    <source>
        <dbReference type="Proteomes" id="UP000674318"/>
    </source>
</evidence>
<evidence type="ECO:0008006" key="7">
    <source>
        <dbReference type="Google" id="ProtNLM"/>
    </source>
</evidence>
<reference evidence="5 6" key="1">
    <citation type="submission" date="2021-02" db="EMBL/GenBank/DDBJ databases">
        <title>Porcisia hertigi Genome sequencing and assembly.</title>
        <authorList>
            <person name="Almutairi H."/>
            <person name="Gatherer D."/>
        </authorList>
    </citation>
    <scope>NUCLEOTIDE SEQUENCE [LARGE SCALE GENOMIC DNA]</scope>
    <source>
        <strain evidence="5 6">C119</strain>
    </source>
</reference>
<evidence type="ECO:0000256" key="2">
    <source>
        <dbReference type="ARBA" id="ARBA00022692"/>
    </source>
</evidence>
<dbReference type="SUPFAM" id="SSF103506">
    <property type="entry name" value="Mitochondrial carrier"/>
    <property type="match status" value="1"/>
</dbReference>
<evidence type="ECO:0000256" key="3">
    <source>
        <dbReference type="ARBA" id="ARBA00023136"/>
    </source>
</evidence>
<dbReference type="Proteomes" id="UP000674318">
    <property type="component" value="Chromosome 35"/>
</dbReference>
<keyword evidence="6" id="KW-1185">Reference proteome</keyword>
<protein>
    <recommendedName>
        <fullName evidence="7">Mitochondrial carrier protein</fullName>
    </recommendedName>
</protein>
<keyword evidence="4" id="KW-1133">Transmembrane helix</keyword>
<organism evidence="5 6">
    <name type="scientific">Porcisia hertigi</name>
    <dbReference type="NCBI Taxonomy" id="2761500"/>
    <lineage>
        <taxon>Eukaryota</taxon>
        <taxon>Discoba</taxon>
        <taxon>Euglenozoa</taxon>
        <taxon>Kinetoplastea</taxon>
        <taxon>Metakinetoplastina</taxon>
        <taxon>Trypanosomatida</taxon>
        <taxon>Trypanosomatidae</taxon>
        <taxon>Leishmaniinae</taxon>
        <taxon>Porcisia</taxon>
    </lineage>
</organism>
<keyword evidence="2 4" id="KW-0812">Transmembrane</keyword>
<dbReference type="InterPro" id="IPR023395">
    <property type="entry name" value="MCP_dom_sf"/>
</dbReference>
<comment type="caution">
    <text evidence="5">The sequence shown here is derived from an EMBL/GenBank/DDBJ whole genome shotgun (WGS) entry which is preliminary data.</text>
</comment>
<comment type="subcellular location">
    <subcellularLocation>
        <location evidence="1">Membrane</location>
    </subcellularLocation>
</comment>